<dbReference type="Gene3D" id="3.30.1050.10">
    <property type="entry name" value="SCP2 sterol-binding domain"/>
    <property type="match status" value="1"/>
</dbReference>
<proteinExistence type="predicted"/>
<evidence type="ECO:0000313" key="2">
    <source>
        <dbReference type="EMBL" id="SDJ86881.1"/>
    </source>
</evidence>
<dbReference type="EMBL" id="FNFM01000002">
    <property type="protein sequence ID" value="SDJ86881.1"/>
    <property type="molecule type" value="Genomic_DNA"/>
</dbReference>
<dbReference type="InterPro" id="IPR003033">
    <property type="entry name" value="SCP2_sterol-bd_dom"/>
</dbReference>
<accession>A0A1G8X8W9</accession>
<evidence type="ECO:0000313" key="3">
    <source>
        <dbReference type="Proteomes" id="UP000199213"/>
    </source>
</evidence>
<sequence>MSESDPIAALAATDPKQVSREEFVRLLAAASELAAADTEVDLSSLEPQQFARLISRASDEQLRDVMDRPELAERILDELFRRMGEHYRSDKAKSTEAVVRWRINLDGSTSQGSPDSDDDETGVLRYECVLSDGTCTVSKTPEHEPRATVMLGPVELLKLASSNASAPMLFMSGKLKVAGDVGFAAGLTKLFQIPKA</sequence>
<organism evidence="2 3">
    <name type="scientific">Actinopolyspora mzabensis</name>
    <dbReference type="NCBI Taxonomy" id="995066"/>
    <lineage>
        <taxon>Bacteria</taxon>
        <taxon>Bacillati</taxon>
        <taxon>Actinomycetota</taxon>
        <taxon>Actinomycetes</taxon>
        <taxon>Actinopolysporales</taxon>
        <taxon>Actinopolysporaceae</taxon>
        <taxon>Actinopolyspora</taxon>
    </lineage>
</organism>
<keyword evidence="3" id="KW-1185">Reference proteome</keyword>
<dbReference type="SUPFAM" id="SSF55718">
    <property type="entry name" value="SCP-like"/>
    <property type="match status" value="1"/>
</dbReference>
<reference evidence="3" key="1">
    <citation type="submission" date="2016-10" db="EMBL/GenBank/DDBJ databases">
        <authorList>
            <person name="Varghese N."/>
            <person name="Submissions S."/>
        </authorList>
    </citation>
    <scope>NUCLEOTIDE SEQUENCE [LARGE SCALE GENOMIC DNA]</scope>
    <source>
        <strain evidence="3">DSM 45460</strain>
    </source>
</reference>
<dbReference type="Proteomes" id="UP000199213">
    <property type="component" value="Unassembled WGS sequence"/>
</dbReference>
<feature type="domain" description="SCP2" evidence="1">
    <location>
        <begin position="108"/>
        <end position="192"/>
    </location>
</feature>
<dbReference type="RefSeq" id="WP_092626841.1">
    <property type="nucleotide sequence ID" value="NZ_FNFM01000002.1"/>
</dbReference>
<dbReference type="Pfam" id="PF02036">
    <property type="entry name" value="SCP2"/>
    <property type="match status" value="1"/>
</dbReference>
<protein>
    <submittedName>
        <fullName evidence="2">SCP-2 sterol transfer family protein</fullName>
    </submittedName>
</protein>
<gene>
    <name evidence="2" type="ORF">SAMN04487820_102446</name>
</gene>
<dbReference type="InterPro" id="IPR036527">
    <property type="entry name" value="SCP2_sterol-bd_dom_sf"/>
</dbReference>
<evidence type="ECO:0000259" key="1">
    <source>
        <dbReference type="Pfam" id="PF02036"/>
    </source>
</evidence>
<dbReference type="OrthoDB" id="5243187at2"/>
<name>A0A1G8X8W9_ACTMZ</name>
<dbReference type="AlphaFoldDB" id="A0A1G8X8W9"/>